<proteinExistence type="predicted"/>
<name>A0A7R7XLM0_9EURO</name>
<sequence>MASNSSLAQCPDPFIAELSIGHSDGYLAGRWCTPYSVGDETVSCCFPCPFTDYQYADSSNKDVVPWIGLTVLILMLFSALTYICLPVSDTQRHYLTSSPLMGFIFISIAFIIPVGSSDHFCHDAITPNYWLSETTCAFTGSLLLYGVWVLVSGCFFRSISLYLQLIWDIEPGTKFRAFALICIFGGSLGLLGIALGVSGVSYQVGDMCYISYPKSVGSFWGPLLVVAFISFVIQTFIMGYCIRGVITRGGTARFSIFRRSDTPDSLSHVVQPRRISKNIWRILQLQWRAIAIAFLILLYVAYVAAAVLRWGDRGQFSDEELQPWVDCLVQSKGDGKACIAEAKRIGPNSTTAVSALALLASCGIWGIICTARWTMVLGWYDWLYDRKDNLSALLRGEYRRERSRDLERVASTAYSPSNLSSPQTLEEVDRLYGTRAYHGPQNSFSRPGPGPGTVTVTAPSPARAPTRTSTVTGSTVTTTISSSNTFDLKEFK</sequence>
<evidence type="ECO:0008006" key="5">
    <source>
        <dbReference type="Google" id="ProtNLM"/>
    </source>
</evidence>
<feature type="transmembrane region" description="Helical" evidence="2">
    <location>
        <begin position="63"/>
        <end position="85"/>
    </location>
</feature>
<dbReference type="EMBL" id="AP024446">
    <property type="protein sequence ID" value="BCS23767.1"/>
    <property type="molecule type" value="Genomic_DNA"/>
</dbReference>
<feature type="region of interest" description="Disordered" evidence="1">
    <location>
        <begin position="438"/>
        <end position="471"/>
    </location>
</feature>
<keyword evidence="2" id="KW-0472">Membrane</keyword>
<feature type="transmembrane region" description="Helical" evidence="2">
    <location>
        <begin position="356"/>
        <end position="380"/>
    </location>
</feature>
<accession>A0A7R7XLM0</accession>
<gene>
    <name evidence="3" type="ORF">APUU_40211S</name>
</gene>
<dbReference type="RefSeq" id="XP_041555961.1">
    <property type="nucleotide sequence ID" value="XM_041703257.1"/>
</dbReference>
<protein>
    <recommendedName>
        <fullName evidence="5">G-protein coupled receptors family 2 profile 2 domain-containing protein</fullName>
    </recommendedName>
</protein>
<organism evidence="3 4">
    <name type="scientific">Aspergillus puulaauensis</name>
    <dbReference type="NCBI Taxonomy" id="1220207"/>
    <lineage>
        <taxon>Eukaryota</taxon>
        <taxon>Fungi</taxon>
        <taxon>Dikarya</taxon>
        <taxon>Ascomycota</taxon>
        <taxon>Pezizomycotina</taxon>
        <taxon>Eurotiomycetes</taxon>
        <taxon>Eurotiomycetidae</taxon>
        <taxon>Eurotiales</taxon>
        <taxon>Aspergillaceae</taxon>
        <taxon>Aspergillus</taxon>
    </lineage>
</organism>
<dbReference type="AlphaFoldDB" id="A0A7R7XLM0"/>
<feature type="transmembrane region" description="Helical" evidence="2">
    <location>
        <begin position="177"/>
        <end position="199"/>
    </location>
</feature>
<reference evidence="3" key="1">
    <citation type="submission" date="2021-01" db="EMBL/GenBank/DDBJ databases">
        <authorList>
            <consortium name="Aspergillus puulaauensis MK2 genome sequencing consortium"/>
            <person name="Kazuki M."/>
            <person name="Futagami T."/>
        </authorList>
    </citation>
    <scope>NUCLEOTIDE SEQUENCE</scope>
    <source>
        <strain evidence="3">MK2</strain>
    </source>
</reference>
<feature type="transmembrane region" description="Helical" evidence="2">
    <location>
        <begin position="219"/>
        <end position="242"/>
    </location>
</feature>
<feature type="transmembrane region" description="Helical" evidence="2">
    <location>
        <begin position="287"/>
        <end position="308"/>
    </location>
</feature>
<dbReference type="PANTHER" id="PTHR42058">
    <property type="entry name" value="G_PROTEIN_RECEP_F2_4 DOMAIN-CONTAINING PROTEIN"/>
    <property type="match status" value="1"/>
</dbReference>
<dbReference type="InterPro" id="IPR053247">
    <property type="entry name" value="GPCR_GPR1/git3-like"/>
</dbReference>
<evidence type="ECO:0000313" key="4">
    <source>
        <dbReference type="Proteomes" id="UP000654913"/>
    </source>
</evidence>
<evidence type="ECO:0000256" key="2">
    <source>
        <dbReference type="SAM" id="Phobius"/>
    </source>
</evidence>
<dbReference type="Proteomes" id="UP000654913">
    <property type="component" value="Chromosome 4"/>
</dbReference>
<feature type="transmembrane region" description="Helical" evidence="2">
    <location>
        <begin position="97"/>
        <end position="117"/>
    </location>
</feature>
<dbReference type="PANTHER" id="PTHR42058:SF1">
    <property type="entry name" value="G-PROTEIN COUPLED RECEPTORS FAMILY 2 PROFILE 2 DOMAIN-CONTAINING PROTEIN"/>
    <property type="match status" value="1"/>
</dbReference>
<dbReference type="Gene3D" id="1.20.1070.10">
    <property type="entry name" value="Rhodopsin 7-helix transmembrane proteins"/>
    <property type="match status" value="1"/>
</dbReference>
<reference evidence="3" key="2">
    <citation type="submission" date="2021-02" db="EMBL/GenBank/DDBJ databases">
        <title>Aspergillus puulaauensis MK2 genome sequence.</title>
        <authorList>
            <person name="Futagami T."/>
            <person name="Mori K."/>
            <person name="Kadooka C."/>
            <person name="Tanaka T."/>
        </authorList>
    </citation>
    <scope>NUCLEOTIDE SEQUENCE</scope>
    <source>
        <strain evidence="3">MK2</strain>
    </source>
</reference>
<keyword evidence="2" id="KW-1133">Transmembrane helix</keyword>
<keyword evidence="4" id="KW-1185">Reference proteome</keyword>
<evidence type="ECO:0000313" key="3">
    <source>
        <dbReference type="EMBL" id="BCS23767.1"/>
    </source>
</evidence>
<dbReference type="GeneID" id="64973772"/>
<evidence type="ECO:0000256" key="1">
    <source>
        <dbReference type="SAM" id="MobiDB-lite"/>
    </source>
</evidence>
<keyword evidence="2" id="KW-0812">Transmembrane</keyword>
<feature type="transmembrane region" description="Helical" evidence="2">
    <location>
        <begin position="137"/>
        <end position="156"/>
    </location>
</feature>
<dbReference type="OrthoDB" id="26203at2759"/>
<dbReference type="KEGG" id="apuu:APUU_40211S"/>